<evidence type="ECO:0000259" key="7">
    <source>
        <dbReference type="PROSITE" id="PS50011"/>
    </source>
</evidence>
<dbReference type="GO" id="GO:0045719">
    <property type="term" value="P:negative regulation of glycogen biosynthetic process"/>
    <property type="evidence" value="ECO:0007669"/>
    <property type="project" value="TreeGrafter"/>
</dbReference>
<dbReference type="Proteomes" id="UP000193719">
    <property type="component" value="Unassembled WGS sequence"/>
</dbReference>
<dbReference type="GO" id="GO:0035556">
    <property type="term" value="P:intracellular signal transduction"/>
    <property type="evidence" value="ECO:0007669"/>
    <property type="project" value="TreeGrafter"/>
</dbReference>
<evidence type="ECO:0000256" key="4">
    <source>
        <dbReference type="PIRSR" id="PIRSR037993-2"/>
    </source>
</evidence>
<dbReference type="AlphaFoldDB" id="A0A1Y1V5I2"/>
<keyword evidence="8" id="KW-0808">Transferase</keyword>
<organism evidence="8 9">
    <name type="scientific">Piromyces finnis</name>
    <dbReference type="NCBI Taxonomy" id="1754191"/>
    <lineage>
        <taxon>Eukaryota</taxon>
        <taxon>Fungi</taxon>
        <taxon>Fungi incertae sedis</taxon>
        <taxon>Chytridiomycota</taxon>
        <taxon>Chytridiomycota incertae sedis</taxon>
        <taxon>Neocallimastigomycetes</taxon>
        <taxon>Neocallimastigales</taxon>
        <taxon>Neocallimastigaceae</taxon>
        <taxon>Piromyces</taxon>
    </lineage>
</organism>
<comment type="caution">
    <text evidence="8">The sequence shown here is derived from an EMBL/GenBank/DDBJ whole genome shotgun (WGS) entry which is preliminary data.</text>
</comment>
<gene>
    <name evidence="8" type="ORF">BCR36DRAFT_294541</name>
</gene>
<keyword evidence="8" id="KW-0418">Kinase</keyword>
<dbReference type="InterPro" id="IPR008271">
    <property type="entry name" value="Ser/Thr_kinase_AS"/>
</dbReference>
<dbReference type="GO" id="GO:0005634">
    <property type="term" value="C:nucleus"/>
    <property type="evidence" value="ECO:0007669"/>
    <property type="project" value="TreeGrafter"/>
</dbReference>
<proteinExistence type="inferred from homology"/>
<dbReference type="SUPFAM" id="SSF56112">
    <property type="entry name" value="Protein kinase-like (PK-like)"/>
    <property type="match status" value="1"/>
</dbReference>
<keyword evidence="2 4" id="KW-0067">ATP-binding</keyword>
<dbReference type="PROSITE" id="PS00107">
    <property type="entry name" value="PROTEIN_KINASE_ATP"/>
    <property type="match status" value="1"/>
</dbReference>
<dbReference type="SMART" id="SM00220">
    <property type="entry name" value="S_TKc"/>
    <property type="match status" value="1"/>
</dbReference>
<dbReference type="InterPro" id="IPR000719">
    <property type="entry name" value="Prot_kinase_dom"/>
</dbReference>
<dbReference type="InterPro" id="IPR011009">
    <property type="entry name" value="Kinase-like_dom_sf"/>
</dbReference>
<dbReference type="EMBL" id="MCFH01000029">
    <property type="protein sequence ID" value="ORX47811.1"/>
    <property type="molecule type" value="Genomic_DNA"/>
</dbReference>
<feature type="binding site" evidence="5">
    <location>
        <position position="58"/>
    </location>
    <ligand>
        <name>ATP</name>
        <dbReference type="ChEBI" id="CHEBI:30616"/>
    </ligand>
</feature>
<dbReference type="PROSITE" id="PS00108">
    <property type="entry name" value="PROTEIN_KINASE_ST"/>
    <property type="match status" value="1"/>
</dbReference>
<evidence type="ECO:0000256" key="6">
    <source>
        <dbReference type="RuleBase" id="RU000304"/>
    </source>
</evidence>
<comment type="similarity">
    <text evidence="6">Belongs to the protein kinase superfamily.</text>
</comment>
<evidence type="ECO:0000256" key="1">
    <source>
        <dbReference type="ARBA" id="ARBA00022741"/>
    </source>
</evidence>
<feature type="binding site" evidence="4">
    <location>
        <position position="54"/>
    </location>
    <ligand>
        <name>ATP</name>
        <dbReference type="ChEBI" id="CHEBI:30616"/>
    </ligand>
</feature>
<reference evidence="8 9" key="2">
    <citation type="submission" date="2016-08" db="EMBL/GenBank/DDBJ databases">
        <title>Pervasive Adenine N6-methylation of Active Genes in Fungi.</title>
        <authorList>
            <consortium name="DOE Joint Genome Institute"/>
            <person name="Mondo S.J."/>
            <person name="Dannebaum R.O."/>
            <person name="Kuo R.C."/>
            <person name="Labutti K."/>
            <person name="Haridas S."/>
            <person name="Kuo A."/>
            <person name="Salamov A."/>
            <person name="Ahrendt S.R."/>
            <person name="Lipzen A."/>
            <person name="Sullivan W."/>
            <person name="Andreopoulos W.B."/>
            <person name="Clum A."/>
            <person name="Lindquist E."/>
            <person name="Daum C."/>
            <person name="Ramamoorthy G.K."/>
            <person name="Gryganskyi A."/>
            <person name="Culley D."/>
            <person name="Magnuson J.K."/>
            <person name="James T.Y."/>
            <person name="O'Malley M.A."/>
            <person name="Stajich J.E."/>
            <person name="Spatafora J.W."/>
            <person name="Visel A."/>
            <person name="Grigoriev I.V."/>
        </authorList>
    </citation>
    <scope>NUCLEOTIDE SEQUENCE [LARGE SCALE GENOMIC DNA]</scope>
    <source>
        <strain evidence="9">finn</strain>
    </source>
</reference>
<evidence type="ECO:0000313" key="8">
    <source>
        <dbReference type="EMBL" id="ORX47811.1"/>
    </source>
</evidence>
<dbReference type="Gene3D" id="3.30.200.20">
    <property type="entry name" value="Phosphorylase Kinase, domain 1"/>
    <property type="match status" value="1"/>
</dbReference>
<dbReference type="PANTHER" id="PTHR24346">
    <property type="entry name" value="MAP/MICROTUBULE AFFINITY-REGULATING KINASE"/>
    <property type="match status" value="1"/>
</dbReference>
<feature type="binding site" evidence="4">
    <location>
        <position position="125"/>
    </location>
    <ligand>
        <name>ATP</name>
        <dbReference type="ChEBI" id="CHEBI:30616"/>
    </ligand>
</feature>
<dbReference type="InterPro" id="IPR017348">
    <property type="entry name" value="PIM1/2/3"/>
</dbReference>
<keyword evidence="6" id="KW-0723">Serine/threonine-protein kinase</keyword>
<dbReference type="STRING" id="1754191.A0A1Y1V5I2"/>
<dbReference type="Gene3D" id="1.10.510.10">
    <property type="entry name" value="Transferase(Phosphotransferase) domain 1"/>
    <property type="match status" value="1"/>
</dbReference>
<feature type="active site" description="Proton acceptor" evidence="3">
    <location>
        <position position="166"/>
    </location>
</feature>
<evidence type="ECO:0000256" key="5">
    <source>
        <dbReference type="PROSITE-ProRule" id="PRU10141"/>
    </source>
</evidence>
<dbReference type="OrthoDB" id="10252171at2759"/>
<dbReference type="GO" id="GO:0004674">
    <property type="term" value="F:protein serine/threonine kinase activity"/>
    <property type="evidence" value="ECO:0007669"/>
    <property type="project" value="UniProtKB-KW"/>
</dbReference>
<dbReference type="PIRSF" id="PIRSF037993">
    <property type="entry name" value="STPK_Pim-1"/>
    <property type="match status" value="1"/>
</dbReference>
<dbReference type="Pfam" id="PF00069">
    <property type="entry name" value="Pkinase"/>
    <property type="match status" value="1"/>
</dbReference>
<accession>A0A1Y1V5I2</accession>
<feature type="binding site" evidence="4">
    <location>
        <begin position="31"/>
        <end position="39"/>
    </location>
    <ligand>
        <name>ATP</name>
        <dbReference type="ChEBI" id="CHEBI:30616"/>
    </ligand>
</feature>
<evidence type="ECO:0000256" key="2">
    <source>
        <dbReference type="ARBA" id="ARBA00022840"/>
    </source>
</evidence>
<sequence>MKNSDFYKEKGIYENLRTSKDINDFTITKQLGKGSSGFVRNAIHNQTQKKVIIKYVVKSLILRGCWTYSNDNAYKKFPNEIAVLQNLYDKFNGDVPNNLTKLIAYWEDSIYYYLVFADTEDFNSDLFDYIDKTTDKMMSEKEAKIIFKNIVEAIQTLHHNHIVHRDIKDENVLINYQTKEIQLIDFGSSTFYKKDQKLSNFVGSFLFAAPEIVKGMTYEGPPQDIWSLGILLYTMIYKAIPFNDYYEIIRKKMTFPQSISNECKELIIWMTNRDSSKRPTIDQVLNHSWLN</sequence>
<name>A0A1Y1V5I2_9FUNG</name>
<dbReference type="PROSITE" id="PS50011">
    <property type="entry name" value="PROTEIN_KINASE_DOM"/>
    <property type="match status" value="1"/>
</dbReference>
<dbReference type="PANTHER" id="PTHR24346:SF51">
    <property type="entry name" value="PAS DOMAIN-CONTAINING SERINE_THREONINE-PROTEIN KINASE"/>
    <property type="match status" value="1"/>
</dbReference>
<protein>
    <submittedName>
        <fullName evidence="8">Kinase-like protein</fullName>
    </submittedName>
</protein>
<keyword evidence="9" id="KW-1185">Reference proteome</keyword>
<dbReference type="GO" id="GO:0005829">
    <property type="term" value="C:cytosol"/>
    <property type="evidence" value="ECO:0007669"/>
    <property type="project" value="TreeGrafter"/>
</dbReference>
<reference evidence="8 9" key="1">
    <citation type="submission" date="2016-08" db="EMBL/GenBank/DDBJ databases">
        <title>Genomes of anaerobic fungi encode conserved fungal cellulosomes for biomass hydrolysis.</title>
        <authorList>
            <consortium name="DOE Joint Genome Institute"/>
            <person name="Haitjema C.H."/>
            <person name="Gilmore S.P."/>
            <person name="Henske J.K."/>
            <person name="Solomon K.V."/>
            <person name="De Groot R."/>
            <person name="Kuo A."/>
            <person name="Mondo S.J."/>
            <person name="Salamov A.A."/>
            <person name="Labutti K."/>
            <person name="Zhao Z."/>
            <person name="Chiniquy J."/>
            <person name="Barry K."/>
            <person name="Brewer H.M."/>
            <person name="Purvine S.O."/>
            <person name="Wright A.T."/>
            <person name="Boxma B."/>
            <person name="Van Alen T."/>
            <person name="Hackstein J.H."/>
            <person name="Baker S.E."/>
            <person name="Grigoriev I.V."/>
            <person name="O'Malley M.A."/>
        </authorList>
    </citation>
    <scope>NUCLEOTIDE SEQUENCE [LARGE SCALE GENOMIC DNA]</scope>
    <source>
        <strain evidence="9">finn</strain>
    </source>
</reference>
<evidence type="ECO:0000256" key="3">
    <source>
        <dbReference type="PIRSR" id="PIRSR037993-1"/>
    </source>
</evidence>
<dbReference type="GO" id="GO:0005524">
    <property type="term" value="F:ATP binding"/>
    <property type="evidence" value="ECO:0007669"/>
    <property type="project" value="UniProtKB-UniRule"/>
</dbReference>
<dbReference type="InterPro" id="IPR017441">
    <property type="entry name" value="Protein_kinase_ATP_BS"/>
</dbReference>
<evidence type="ECO:0000313" key="9">
    <source>
        <dbReference type="Proteomes" id="UP000193719"/>
    </source>
</evidence>
<dbReference type="GO" id="GO:0043066">
    <property type="term" value="P:negative regulation of apoptotic process"/>
    <property type="evidence" value="ECO:0007669"/>
    <property type="project" value="InterPro"/>
</dbReference>
<keyword evidence="1 5" id="KW-0547">Nucleotide-binding</keyword>
<feature type="domain" description="Protein kinase" evidence="7">
    <location>
        <begin position="25"/>
        <end position="290"/>
    </location>
</feature>